<dbReference type="EMBL" id="UYRU01043838">
    <property type="protein sequence ID" value="VDK84060.1"/>
    <property type="molecule type" value="Genomic_DNA"/>
</dbReference>
<proteinExistence type="predicted"/>
<evidence type="ECO:0000313" key="1">
    <source>
        <dbReference type="EMBL" id="VDK84060.1"/>
    </source>
</evidence>
<gene>
    <name evidence="1" type="ORF">DILT_LOCUS3543</name>
</gene>
<protein>
    <submittedName>
        <fullName evidence="1">Uncharacterized protein</fullName>
    </submittedName>
</protein>
<reference evidence="1 2" key="1">
    <citation type="submission" date="2018-11" db="EMBL/GenBank/DDBJ databases">
        <authorList>
            <consortium name="Pathogen Informatics"/>
        </authorList>
    </citation>
    <scope>NUCLEOTIDE SEQUENCE [LARGE SCALE GENOMIC DNA]</scope>
</reference>
<organism evidence="1 2">
    <name type="scientific">Dibothriocephalus latus</name>
    <name type="common">Fish tapeworm</name>
    <name type="synonym">Diphyllobothrium latum</name>
    <dbReference type="NCBI Taxonomy" id="60516"/>
    <lineage>
        <taxon>Eukaryota</taxon>
        <taxon>Metazoa</taxon>
        <taxon>Spiralia</taxon>
        <taxon>Lophotrochozoa</taxon>
        <taxon>Platyhelminthes</taxon>
        <taxon>Cestoda</taxon>
        <taxon>Eucestoda</taxon>
        <taxon>Diphyllobothriidea</taxon>
        <taxon>Diphyllobothriidae</taxon>
        <taxon>Dibothriocephalus</taxon>
    </lineage>
</organism>
<sequence length="91" mass="10597">MRPPRCPLRVLSRLLLAAHLLQHLPPVLFGLSQRPFRPSLQLPILLVILLLLRFQLLYPALTRLPQSFTPFHRLSLLLLPRTRLISRRPKA</sequence>
<keyword evidence="2" id="KW-1185">Reference proteome</keyword>
<dbReference type="AlphaFoldDB" id="A0A3P6TYN5"/>
<dbReference type="Proteomes" id="UP000281553">
    <property type="component" value="Unassembled WGS sequence"/>
</dbReference>
<evidence type="ECO:0000313" key="2">
    <source>
        <dbReference type="Proteomes" id="UP000281553"/>
    </source>
</evidence>
<accession>A0A3P6TYN5</accession>
<name>A0A3P6TYN5_DIBLA</name>